<accession>A0A9P8V023</accession>
<dbReference type="PROSITE" id="PS51130">
    <property type="entry name" value="PDXT_SNO_2"/>
    <property type="match status" value="1"/>
</dbReference>
<dbReference type="GO" id="GO:0004359">
    <property type="term" value="F:glutaminase activity"/>
    <property type="evidence" value="ECO:0007669"/>
    <property type="project" value="UniProtKB-EC"/>
</dbReference>
<dbReference type="Gene3D" id="3.40.50.880">
    <property type="match status" value="1"/>
</dbReference>
<dbReference type="PANTHER" id="PTHR31559:SF0">
    <property type="entry name" value="PYRIDOXAL 5'-PHOSPHATE SYNTHASE SUBUNIT SNO1-RELATED"/>
    <property type="match status" value="1"/>
</dbReference>
<comment type="catalytic activity">
    <reaction evidence="6">
        <text>L-glutamine + H2O = L-glutamate + NH4(+)</text>
        <dbReference type="Rhea" id="RHEA:15889"/>
        <dbReference type="ChEBI" id="CHEBI:15377"/>
        <dbReference type="ChEBI" id="CHEBI:28938"/>
        <dbReference type="ChEBI" id="CHEBI:29985"/>
        <dbReference type="ChEBI" id="CHEBI:58359"/>
        <dbReference type="EC" id="3.5.1.2"/>
    </reaction>
</comment>
<keyword evidence="3" id="KW-0378">Hydrolase</keyword>
<dbReference type="EC" id="3.5.1.2" evidence="2"/>
<feature type="binding site" evidence="8">
    <location>
        <begin position="153"/>
        <end position="154"/>
    </location>
    <ligand>
        <name>L-glutamine</name>
        <dbReference type="ChEBI" id="CHEBI:58359"/>
    </ligand>
</feature>
<dbReference type="GO" id="GO:0005829">
    <property type="term" value="C:cytosol"/>
    <property type="evidence" value="ECO:0007669"/>
    <property type="project" value="TreeGrafter"/>
</dbReference>
<keyword evidence="5" id="KW-0456">Lyase</keyword>
<keyword evidence="10" id="KW-1185">Reference proteome</keyword>
<dbReference type="RefSeq" id="XP_045965135.1">
    <property type="nucleotide sequence ID" value="XM_046101613.1"/>
</dbReference>
<evidence type="ECO:0000256" key="3">
    <source>
        <dbReference type="ARBA" id="ARBA00022801"/>
    </source>
</evidence>
<evidence type="ECO:0000256" key="2">
    <source>
        <dbReference type="ARBA" id="ARBA00012918"/>
    </source>
</evidence>
<sequence>MVLTVGVLALQGGFSEHLVSLRKAATHLNRDVNCIEVRTPEQLSTCDALIVPGGESTTLSLVAQQSGLLQPLREFVKVKKRPTWGTCAGLIFLSEEASSTKRGGQELVGGLDVRVHRNHFGRQKESFITDLDLAFLKDSSATDKSSPFPAVFIRAPVVDKLLAQEVEDKSAQRQEVENGELPAPAVEVSQTEKPAVEVLAILPGRHASNKAAIAGVDASISPKGDGDIVALRQGNVFGTSFHPELTGDVRIHIWWLQQVEQASMPE</sequence>
<organism evidence="9 10">
    <name type="scientific">Truncatella angustata</name>
    <dbReference type="NCBI Taxonomy" id="152316"/>
    <lineage>
        <taxon>Eukaryota</taxon>
        <taxon>Fungi</taxon>
        <taxon>Dikarya</taxon>
        <taxon>Ascomycota</taxon>
        <taxon>Pezizomycotina</taxon>
        <taxon>Sordariomycetes</taxon>
        <taxon>Xylariomycetidae</taxon>
        <taxon>Amphisphaeriales</taxon>
        <taxon>Sporocadaceae</taxon>
        <taxon>Truncatella</taxon>
    </lineage>
</organism>
<feature type="active site" description="Nucleophile" evidence="7">
    <location>
        <position position="87"/>
    </location>
</feature>
<keyword evidence="4 9" id="KW-0315">Glutamine amidotransferase</keyword>
<gene>
    <name evidence="9" type="ORF">BKA67DRAFT_549875</name>
</gene>
<dbReference type="PROSITE" id="PS51273">
    <property type="entry name" value="GATASE_TYPE_1"/>
    <property type="match status" value="1"/>
</dbReference>
<feature type="binding site" evidence="8">
    <location>
        <position position="117"/>
    </location>
    <ligand>
        <name>L-glutamine</name>
        <dbReference type="ChEBI" id="CHEBI:58359"/>
    </ligand>
</feature>
<dbReference type="InterPro" id="IPR029062">
    <property type="entry name" value="Class_I_gatase-like"/>
</dbReference>
<dbReference type="InterPro" id="IPR021196">
    <property type="entry name" value="PdxT/SNO_CS"/>
</dbReference>
<dbReference type="CDD" id="cd01749">
    <property type="entry name" value="GATase1_PB"/>
    <property type="match status" value="1"/>
</dbReference>
<dbReference type="HAMAP" id="MF_01615">
    <property type="entry name" value="PdxT"/>
    <property type="match status" value="1"/>
</dbReference>
<dbReference type="AlphaFoldDB" id="A0A9P8V023"/>
<proteinExistence type="inferred from homology"/>
<evidence type="ECO:0000256" key="1">
    <source>
        <dbReference type="ARBA" id="ARBA00008345"/>
    </source>
</evidence>
<dbReference type="PIRSF" id="PIRSF005639">
    <property type="entry name" value="Glut_amidoT_SNO"/>
    <property type="match status" value="1"/>
</dbReference>
<evidence type="ECO:0000256" key="8">
    <source>
        <dbReference type="PIRSR" id="PIRSR005639-2"/>
    </source>
</evidence>
<reference evidence="9" key="1">
    <citation type="journal article" date="2021" name="Nat. Commun.">
        <title>Genetic determinants of endophytism in the Arabidopsis root mycobiome.</title>
        <authorList>
            <person name="Mesny F."/>
            <person name="Miyauchi S."/>
            <person name="Thiergart T."/>
            <person name="Pickel B."/>
            <person name="Atanasova L."/>
            <person name="Karlsson M."/>
            <person name="Huettel B."/>
            <person name="Barry K.W."/>
            <person name="Haridas S."/>
            <person name="Chen C."/>
            <person name="Bauer D."/>
            <person name="Andreopoulos W."/>
            <person name="Pangilinan J."/>
            <person name="LaButti K."/>
            <person name="Riley R."/>
            <person name="Lipzen A."/>
            <person name="Clum A."/>
            <person name="Drula E."/>
            <person name="Henrissat B."/>
            <person name="Kohler A."/>
            <person name="Grigoriev I.V."/>
            <person name="Martin F.M."/>
            <person name="Hacquard S."/>
        </authorList>
    </citation>
    <scope>NUCLEOTIDE SEQUENCE</scope>
    <source>
        <strain evidence="9">MPI-SDFR-AT-0073</strain>
    </source>
</reference>
<feature type="active site" description="Charge relay system" evidence="7">
    <location>
        <position position="244"/>
    </location>
</feature>
<evidence type="ECO:0000313" key="10">
    <source>
        <dbReference type="Proteomes" id="UP000758603"/>
    </source>
</evidence>
<dbReference type="PANTHER" id="PTHR31559">
    <property type="entry name" value="PYRIDOXAL 5'-PHOSPHATE SYNTHASE SUBUNIT SNO"/>
    <property type="match status" value="1"/>
</dbReference>
<dbReference type="GO" id="GO:0008614">
    <property type="term" value="P:pyridoxine metabolic process"/>
    <property type="evidence" value="ECO:0007669"/>
    <property type="project" value="TreeGrafter"/>
</dbReference>
<dbReference type="NCBIfam" id="TIGR03800">
    <property type="entry name" value="PLP_synth_Pdx2"/>
    <property type="match status" value="1"/>
</dbReference>
<feature type="binding site" evidence="8">
    <location>
        <begin position="54"/>
        <end position="56"/>
    </location>
    <ligand>
        <name>L-glutamine</name>
        <dbReference type="ChEBI" id="CHEBI:58359"/>
    </ligand>
</feature>
<evidence type="ECO:0000256" key="7">
    <source>
        <dbReference type="PIRSR" id="PIRSR005639-1"/>
    </source>
</evidence>
<evidence type="ECO:0000256" key="5">
    <source>
        <dbReference type="ARBA" id="ARBA00023239"/>
    </source>
</evidence>
<dbReference type="GO" id="GO:0016829">
    <property type="term" value="F:lyase activity"/>
    <property type="evidence" value="ECO:0007669"/>
    <property type="project" value="UniProtKB-KW"/>
</dbReference>
<comment type="caution">
    <text evidence="9">The sequence shown here is derived from an EMBL/GenBank/DDBJ whole genome shotgun (WGS) entry which is preliminary data.</text>
</comment>
<dbReference type="Pfam" id="PF01174">
    <property type="entry name" value="SNO"/>
    <property type="match status" value="2"/>
</dbReference>
<dbReference type="Proteomes" id="UP000758603">
    <property type="component" value="Unassembled WGS sequence"/>
</dbReference>
<evidence type="ECO:0000256" key="6">
    <source>
        <dbReference type="ARBA" id="ARBA00049534"/>
    </source>
</evidence>
<dbReference type="PROSITE" id="PS01236">
    <property type="entry name" value="PDXT_SNO_1"/>
    <property type="match status" value="1"/>
</dbReference>
<name>A0A9P8V023_9PEZI</name>
<dbReference type="GO" id="GO:1903600">
    <property type="term" value="C:glutaminase complex"/>
    <property type="evidence" value="ECO:0007669"/>
    <property type="project" value="TreeGrafter"/>
</dbReference>
<evidence type="ECO:0000313" key="9">
    <source>
        <dbReference type="EMBL" id="KAH6661004.1"/>
    </source>
</evidence>
<dbReference type="GO" id="GO:0042823">
    <property type="term" value="P:pyridoxal phosphate biosynthetic process"/>
    <property type="evidence" value="ECO:0007669"/>
    <property type="project" value="InterPro"/>
</dbReference>
<comment type="similarity">
    <text evidence="1">Belongs to the glutaminase PdxT/SNO family.</text>
</comment>
<feature type="active site" description="Charge relay system" evidence="7">
    <location>
        <position position="242"/>
    </location>
</feature>
<dbReference type="OrthoDB" id="2039at2759"/>
<dbReference type="InterPro" id="IPR002161">
    <property type="entry name" value="PdxT/SNO"/>
</dbReference>
<protein>
    <recommendedName>
        <fullName evidence="2">glutaminase</fullName>
        <ecNumber evidence="2">3.5.1.2</ecNumber>
    </recommendedName>
</protein>
<dbReference type="GeneID" id="70130505"/>
<dbReference type="SUPFAM" id="SSF52317">
    <property type="entry name" value="Class I glutamine amidotransferase-like"/>
    <property type="match status" value="1"/>
</dbReference>
<dbReference type="EMBL" id="JAGPXC010000001">
    <property type="protein sequence ID" value="KAH6661004.1"/>
    <property type="molecule type" value="Genomic_DNA"/>
</dbReference>
<evidence type="ECO:0000256" key="4">
    <source>
        <dbReference type="ARBA" id="ARBA00022962"/>
    </source>
</evidence>